<dbReference type="GO" id="GO:0030976">
    <property type="term" value="F:thiamine pyrophosphate binding"/>
    <property type="evidence" value="ECO:0007669"/>
    <property type="project" value="InterPro"/>
</dbReference>
<dbReference type="Pfam" id="PF02776">
    <property type="entry name" value="TPP_enzyme_N"/>
    <property type="match status" value="1"/>
</dbReference>
<dbReference type="AlphaFoldDB" id="A0A1M5B757"/>
<dbReference type="InterPro" id="IPR012000">
    <property type="entry name" value="Thiamin_PyroP_enz_cen_dom"/>
</dbReference>
<dbReference type="RefSeq" id="WP_073062429.1">
    <property type="nucleotide sequence ID" value="NZ_FQUS01000008.1"/>
</dbReference>
<evidence type="ECO:0000256" key="2">
    <source>
        <dbReference type="ARBA" id="ARBA00023052"/>
    </source>
</evidence>
<dbReference type="InterPro" id="IPR011766">
    <property type="entry name" value="TPP_enzyme_TPP-bd"/>
</dbReference>
<dbReference type="GO" id="GO:0050660">
    <property type="term" value="F:flavin adenine dinucleotide binding"/>
    <property type="evidence" value="ECO:0007669"/>
    <property type="project" value="TreeGrafter"/>
</dbReference>
<dbReference type="GO" id="GO:0009097">
    <property type="term" value="P:isoleucine biosynthetic process"/>
    <property type="evidence" value="ECO:0007669"/>
    <property type="project" value="TreeGrafter"/>
</dbReference>
<dbReference type="PANTHER" id="PTHR18968">
    <property type="entry name" value="THIAMINE PYROPHOSPHATE ENZYMES"/>
    <property type="match status" value="1"/>
</dbReference>
<dbReference type="NCBIfam" id="NF006187">
    <property type="entry name" value="PRK08322.1"/>
    <property type="match status" value="1"/>
</dbReference>
<evidence type="ECO:0000259" key="5">
    <source>
        <dbReference type="Pfam" id="PF02775"/>
    </source>
</evidence>
<dbReference type="Pfam" id="PF02775">
    <property type="entry name" value="TPP_enzyme_C"/>
    <property type="match status" value="1"/>
</dbReference>
<dbReference type="GO" id="GO:0000287">
    <property type="term" value="F:magnesium ion binding"/>
    <property type="evidence" value="ECO:0007669"/>
    <property type="project" value="InterPro"/>
</dbReference>
<dbReference type="SUPFAM" id="SSF52467">
    <property type="entry name" value="DHS-like NAD/FAD-binding domain"/>
    <property type="match status" value="1"/>
</dbReference>
<dbReference type="CDD" id="cd07035">
    <property type="entry name" value="TPP_PYR_POX_like"/>
    <property type="match status" value="1"/>
</dbReference>
<evidence type="ECO:0000313" key="8">
    <source>
        <dbReference type="Proteomes" id="UP000184041"/>
    </source>
</evidence>
<accession>A0A1M5B757</accession>
<dbReference type="GO" id="GO:0005948">
    <property type="term" value="C:acetolactate synthase complex"/>
    <property type="evidence" value="ECO:0007669"/>
    <property type="project" value="TreeGrafter"/>
</dbReference>
<dbReference type="GO" id="GO:0003984">
    <property type="term" value="F:acetolactate synthase activity"/>
    <property type="evidence" value="ECO:0007669"/>
    <property type="project" value="TreeGrafter"/>
</dbReference>
<gene>
    <name evidence="7" type="ORF">SAMN05443144_1088</name>
</gene>
<feature type="domain" description="Thiamine pyrophosphate enzyme central" evidence="4">
    <location>
        <begin position="187"/>
        <end position="321"/>
    </location>
</feature>
<dbReference type="STRING" id="1194090.SAMN05443144_1088"/>
<dbReference type="GO" id="GO:0009099">
    <property type="term" value="P:L-valine biosynthetic process"/>
    <property type="evidence" value="ECO:0007669"/>
    <property type="project" value="TreeGrafter"/>
</dbReference>
<feature type="domain" description="Thiamine pyrophosphate enzyme N-terminal TPP-binding" evidence="6">
    <location>
        <begin position="1"/>
        <end position="117"/>
    </location>
</feature>
<dbReference type="PANTHER" id="PTHR18968:SF129">
    <property type="entry name" value="ACETOLACTATE SYNTHASE"/>
    <property type="match status" value="1"/>
</dbReference>
<reference evidence="7 8" key="1">
    <citation type="submission" date="2016-11" db="EMBL/GenBank/DDBJ databases">
        <authorList>
            <person name="Jaros S."/>
            <person name="Januszkiewicz K."/>
            <person name="Wedrychowicz H."/>
        </authorList>
    </citation>
    <scope>NUCLEOTIDE SEQUENCE [LARGE SCALE GENOMIC DNA]</scope>
    <source>
        <strain evidence="7 8">DSM 21986</strain>
    </source>
</reference>
<dbReference type="SUPFAM" id="SSF52518">
    <property type="entry name" value="Thiamin diphosphate-binding fold (THDP-binding)"/>
    <property type="match status" value="2"/>
</dbReference>
<proteinExistence type="inferred from homology"/>
<sequence>MKVSDLFVKALENEGVQYVFGVPGEENEDLLFSLEQSSIQFVPTRHEQGAAFMADVWGRITGKAGVCLATLGPGATNLLTGIADANLDKSPVVAITGQGDLDRLHNTSHQNLDVVSMFRPVTKWNTAISTPNIVPEVVRKAFKLAEMEKPGATHIELSEDVAKADTQTVDLIQPESLRRAAPDYKALDKTIELLKKARRPLIIAGNGAIRKRASKHLTELVNAFGIPVAHTFMGKGAITDTNDLSLYAIGLGFRDYVMEAVERADLILAVGYDIAEYAPEAWNPDNSNTIVHIDFEAAEVYTHYRPEVELICDISAALWKLNREMKEQKFSFETGWHSGIRNRILEDIQSYNLAEGDDFTIPGALNIIRKALPESGLLISDVGSHKMWIARNFLTCCPNGCIISNGLATMGIALPGGIAASLADPDRHIVAAMGDGGFMMNVQELETAKRLGVGCTVIVFNDNDYGLISWKQRMHTGRSTGTRISNPDFVKLAESFGIPGYRPETVRELNDVLTESIQSRELRLVEIPINPAVNSELTDKLSDYWKNNS</sequence>
<feature type="domain" description="Thiamine pyrophosphate enzyme TPP-binding" evidence="5">
    <location>
        <begin position="381"/>
        <end position="527"/>
    </location>
</feature>
<dbReference type="InterPro" id="IPR012001">
    <property type="entry name" value="Thiamin_PyroP_enz_TPP-bd_dom"/>
</dbReference>
<dbReference type="FunFam" id="3.40.50.970:FF:000007">
    <property type="entry name" value="Acetolactate synthase"/>
    <property type="match status" value="1"/>
</dbReference>
<protein>
    <submittedName>
        <fullName evidence="7">Acetolactate synthase-1/2/3 large subunit</fullName>
    </submittedName>
</protein>
<name>A0A1M5B757_9BACT</name>
<evidence type="ECO:0000256" key="1">
    <source>
        <dbReference type="ARBA" id="ARBA00007812"/>
    </source>
</evidence>
<dbReference type="Pfam" id="PF00205">
    <property type="entry name" value="TPP_enzyme_M"/>
    <property type="match status" value="1"/>
</dbReference>
<dbReference type="InterPro" id="IPR029061">
    <property type="entry name" value="THDP-binding"/>
</dbReference>
<dbReference type="InterPro" id="IPR029035">
    <property type="entry name" value="DHS-like_NAD/FAD-binding_dom"/>
</dbReference>
<keyword evidence="8" id="KW-1185">Reference proteome</keyword>
<organism evidence="7 8">
    <name type="scientific">Fodinibius roseus</name>
    <dbReference type="NCBI Taxonomy" id="1194090"/>
    <lineage>
        <taxon>Bacteria</taxon>
        <taxon>Pseudomonadati</taxon>
        <taxon>Balneolota</taxon>
        <taxon>Balneolia</taxon>
        <taxon>Balneolales</taxon>
        <taxon>Balneolaceae</taxon>
        <taxon>Fodinibius</taxon>
    </lineage>
</organism>
<dbReference type="EMBL" id="FQUS01000008">
    <property type="protein sequence ID" value="SHF38022.1"/>
    <property type="molecule type" value="Genomic_DNA"/>
</dbReference>
<dbReference type="Gene3D" id="3.40.50.1220">
    <property type="entry name" value="TPP-binding domain"/>
    <property type="match status" value="1"/>
</dbReference>
<keyword evidence="2 3" id="KW-0786">Thiamine pyrophosphate</keyword>
<comment type="similarity">
    <text evidence="1 3">Belongs to the TPP enzyme family.</text>
</comment>
<evidence type="ECO:0000259" key="6">
    <source>
        <dbReference type="Pfam" id="PF02776"/>
    </source>
</evidence>
<dbReference type="Gene3D" id="3.40.50.970">
    <property type="match status" value="2"/>
</dbReference>
<evidence type="ECO:0000313" key="7">
    <source>
        <dbReference type="EMBL" id="SHF38022.1"/>
    </source>
</evidence>
<dbReference type="OrthoDB" id="4494979at2"/>
<dbReference type="InterPro" id="IPR045229">
    <property type="entry name" value="TPP_enz"/>
</dbReference>
<dbReference type="Proteomes" id="UP000184041">
    <property type="component" value="Unassembled WGS sequence"/>
</dbReference>
<evidence type="ECO:0000256" key="3">
    <source>
        <dbReference type="RuleBase" id="RU362132"/>
    </source>
</evidence>
<evidence type="ECO:0000259" key="4">
    <source>
        <dbReference type="Pfam" id="PF00205"/>
    </source>
</evidence>